<organism evidence="3 4">
    <name type="scientific">Succiniclasticum ruminis</name>
    <dbReference type="NCBI Taxonomy" id="40841"/>
    <lineage>
        <taxon>Bacteria</taxon>
        <taxon>Bacillati</taxon>
        <taxon>Bacillota</taxon>
        <taxon>Negativicutes</taxon>
        <taxon>Acidaminococcales</taxon>
        <taxon>Acidaminococcaceae</taxon>
        <taxon>Succiniclasticum</taxon>
    </lineage>
</organism>
<protein>
    <submittedName>
        <fullName evidence="3">Flavodoxin</fullName>
    </submittedName>
</protein>
<dbReference type="PANTHER" id="PTHR39201:SF1">
    <property type="entry name" value="FLAVODOXIN-LIKE DOMAIN-CONTAINING PROTEIN"/>
    <property type="match status" value="1"/>
</dbReference>
<feature type="compositionally biased region" description="Basic and acidic residues" evidence="1">
    <location>
        <begin position="72"/>
        <end position="104"/>
    </location>
</feature>
<dbReference type="AlphaFoldDB" id="A0A1G6MDD9"/>
<evidence type="ECO:0000256" key="1">
    <source>
        <dbReference type="SAM" id="MobiDB-lite"/>
    </source>
</evidence>
<dbReference type="Gene3D" id="3.40.50.360">
    <property type="match status" value="1"/>
</dbReference>
<name>A0A1G6MDD9_9FIRM</name>
<dbReference type="GO" id="GO:0010181">
    <property type="term" value="F:FMN binding"/>
    <property type="evidence" value="ECO:0007669"/>
    <property type="project" value="InterPro"/>
</dbReference>
<evidence type="ECO:0000313" key="4">
    <source>
        <dbReference type="Proteomes" id="UP000198943"/>
    </source>
</evidence>
<reference evidence="4" key="1">
    <citation type="submission" date="2016-10" db="EMBL/GenBank/DDBJ databases">
        <authorList>
            <person name="Varghese N."/>
            <person name="Submissions S."/>
        </authorList>
    </citation>
    <scope>NUCLEOTIDE SEQUENCE [LARGE SCALE GENOMIC DNA]</scope>
    <source>
        <strain evidence="4">DSM 11005</strain>
    </source>
</reference>
<feature type="compositionally biased region" description="Polar residues" evidence="1">
    <location>
        <begin position="10"/>
        <end position="23"/>
    </location>
</feature>
<feature type="compositionally biased region" description="Low complexity" evidence="1">
    <location>
        <begin position="109"/>
        <end position="120"/>
    </location>
</feature>
<dbReference type="PANTHER" id="PTHR39201">
    <property type="entry name" value="EXPORTED PROTEIN-RELATED"/>
    <property type="match status" value="1"/>
</dbReference>
<dbReference type="GO" id="GO:0016651">
    <property type="term" value="F:oxidoreductase activity, acting on NAD(P)H"/>
    <property type="evidence" value="ECO:0007669"/>
    <property type="project" value="UniProtKB-ARBA"/>
</dbReference>
<keyword evidence="4" id="KW-1185">Reference proteome</keyword>
<dbReference type="Pfam" id="PF12682">
    <property type="entry name" value="Flavodoxin_4"/>
    <property type="match status" value="1"/>
</dbReference>
<dbReference type="RefSeq" id="WP_093730550.1">
    <property type="nucleotide sequence ID" value="NZ_FMYW01000009.1"/>
</dbReference>
<evidence type="ECO:0000259" key="2">
    <source>
        <dbReference type="Pfam" id="PF12682"/>
    </source>
</evidence>
<feature type="region of interest" description="Disordered" evidence="1">
    <location>
        <begin position="1"/>
        <end position="128"/>
    </location>
</feature>
<proteinExistence type="predicted"/>
<accession>A0A1G6MDD9</accession>
<gene>
    <name evidence="3" type="ORF">SAMN04487864_10971</name>
</gene>
<evidence type="ECO:0000313" key="3">
    <source>
        <dbReference type="EMBL" id="SDC53519.1"/>
    </source>
</evidence>
<dbReference type="SUPFAM" id="SSF52218">
    <property type="entry name" value="Flavoproteins"/>
    <property type="match status" value="1"/>
</dbReference>
<dbReference type="OrthoDB" id="9806505at2"/>
<feature type="domain" description="Flavodoxin-like" evidence="2">
    <location>
        <begin position="135"/>
        <end position="285"/>
    </location>
</feature>
<sequence>MAQGKRFYKKNTNSPAGQGTPEQNAAKAAGGDRVNTNYENKPNAGQGGRPGKPGPGTVNKPGGKPPRKFRKNNWDGNKDRNTVGKGANREGYAERGGKRPEGKGEGLANRNGNRQGGNRPYRPRFENRKPQMAGKLLVAFYSWSGVTEKAAQKIASVAKGNTYRILPVKAYPSMYGLCVAKAGMEKASGARPEIKGSLPDCSRYEKIAIGFPIWWFSCPNIIHSFLEKVNLEGKKVYPFCTSKTSGPKSSADAIRNTVPKADVKDCLDANKLAEMSDEEIKKWLEM</sequence>
<dbReference type="EMBL" id="FMYW01000009">
    <property type="protein sequence ID" value="SDC53519.1"/>
    <property type="molecule type" value="Genomic_DNA"/>
</dbReference>
<dbReference type="InterPro" id="IPR008254">
    <property type="entry name" value="Flavodoxin/NO_synth"/>
</dbReference>
<dbReference type="Proteomes" id="UP000198943">
    <property type="component" value="Unassembled WGS sequence"/>
</dbReference>
<dbReference type="InterPro" id="IPR029039">
    <property type="entry name" value="Flavoprotein-like_sf"/>
</dbReference>